<dbReference type="AlphaFoldDB" id="A0A5B9E9W9"/>
<dbReference type="Proteomes" id="UP000321820">
    <property type="component" value="Chromosome"/>
</dbReference>
<protein>
    <submittedName>
        <fullName evidence="2">Uncharacterized protein</fullName>
    </submittedName>
</protein>
<dbReference type="KEGG" id="talb:FTW19_03910"/>
<accession>A0A5B9E9W9</accession>
<gene>
    <name evidence="2" type="ORF">FTW19_03910</name>
</gene>
<dbReference type="EMBL" id="CP042806">
    <property type="protein sequence ID" value="QEE27231.1"/>
    <property type="molecule type" value="Genomic_DNA"/>
</dbReference>
<feature type="transmembrane region" description="Helical" evidence="1">
    <location>
        <begin position="95"/>
        <end position="113"/>
    </location>
</feature>
<feature type="transmembrane region" description="Helical" evidence="1">
    <location>
        <begin position="72"/>
        <end position="89"/>
    </location>
</feature>
<feature type="transmembrane region" description="Helical" evidence="1">
    <location>
        <begin position="46"/>
        <end position="65"/>
    </location>
</feature>
<reference evidence="2 3" key="1">
    <citation type="submission" date="2019-08" db="EMBL/GenBank/DDBJ databases">
        <title>Complete genome sequence of Terriglobus albidus strain ORNL.</title>
        <authorList>
            <person name="Podar M."/>
        </authorList>
    </citation>
    <scope>NUCLEOTIDE SEQUENCE [LARGE SCALE GENOMIC DNA]</scope>
    <source>
        <strain evidence="2 3">ORNL</strain>
    </source>
</reference>
<sequence length="121" mass="13088">MKNFRIFLGAIAGSLFALAGYLVWFFSITKHDPWLPASTGYMVETALAGILVALIGGLLATLIAANTSAGSAASAIIFILSAWNIWQTWRQFSTFWAPIIAILVMTPAAYIGGHLPRKHHV</sequence>
<dbReference type="RefSeq" id="WP_147646424.1">
    <property type="nucleotide sequence ID" value="NZ_CP042806.1"/>
</dbReference>
<keyword evidence="1" id="KW-0812">Transmembrane</keyword>
<keyword evidence="3" id="KW-1185">Reference proteome</keyword>
<organism evidence="2 3">
    <name type="scientific">Terriglobus albidus</name>
    <dbReference type="NCBI Taxonomy" id="1592106"/>
    <lineage>
        <taxon>Bacteria</taxon>
        <taxon>Pseudomonadati</taxon>
        <taxon>Acidobacteriota</taxon>
        <taxon>Terriglobia</taxon>
        <taxon>Terriglobales</taxon>
        <taxon>Acidobacteriaceae</taxon>
        <taxon>Terriglobus</taxon>
    </lineage>
</organism>
<proteinExistence type="predicted"/>
<keyword evidence="1" id="KW-0472">Membrane</keyword>
<evidence type="ECO:0000256" key="1">
    <source>
        <dbReference type="SAM" id="Phobius"/>
    </source>
</evidence>
<feature type="transmembrane region" description="Helical" evidence="1">
    <location>
        <begin position="7"/>
        <end position="26"/>
    </location>
</feature>
<keyword evidence="1" id="KW-1133">Transmembrane helix</keyword>
<evidence type="ECO:0000313" key="3">
    <source>
        <dbReference type="Proteomes" id="UP000321820"/>
    </source>
</evidence>
<evidence type="ECO:0000313" key="2">
    <source>
        <dbReference type="EMBL" id="QEE27231.1"/>
    </source>
</evidence>
<name>A0A5B9E9W9_9BACT</name>